<evidence type="ECO:0000256" key="2">
    <source>
        <dbReference type="ARBA" id="ARBA00004164"/>
    </source>
</evidence>
<keyword evidence="10" id="KW-0676">Redox-active center</keyword>
<keyword evidence="5" id="KW-0653">Protein transport</keyword>
<protein>
    <recommendedName>
        <fullName evidence="3">Mitochondrial intermembrane space import and assembly protein 40</fullName>
    </recommendedName>
    <alternativeName>
        <fullName evidence="11">Mitochondrial import inner membrane translocase TIM40</fullName>
    </alternativeName>
</protein>
<keyword evidence="6" id="KW-0560">Oxidoreductase</keyword>
<evidence type="ECO:0000313" key="14">
    <source>
        <dbReference type="EMBL" id="KAI9637360.1"/>
    </source>
</evidence>
<comment type="cofactor">
    <cofactor evidence="1">
        <name>Cu(2+)</name>
        <dbReference type="ChEBI" id="CHEBI:29036"/>
    </cofactor>
</comment>
<evidence type="ECO:0000313" key="15">
    <source>
        <dbReference type="Proteomes" id="UP001164286"/>
    </source>
</evidence>
<comment type="subcellular location">
    <subcellularLocation>
        <location evidence="2">Mitochondrion inner membrane</location>
        <topology evidence="2">Single-pass type II membrane protein</topology>
        <orientation evidence="2">Intermembrane side</orientation>
    </subcellularLocation>
</comment>
<accession>A0AA38HAM4</accession>
<keyword evidence="8" id="KW-0496">Mitochondrion</keyword>
<dbReference type="GO" id="GO:0015035">
    <property type="term" value="F:protein-disulfide reductase activity"/>
    <property type="evidence" value="ECO:0007669"/>
    <property type="project" value="InterPro"/>
</dbReference>
<dbReference type="GO" id="GO:0045041">
    <property type="term" value="P:protein import into mitochondrial intermembrane space"/>
    <property type="evidence" value="ECO:0007669"/>
    <property type="project" value="InterPro"/>
</dbReference>
<dbReference type="GO" id="GO:0005743">
    <property type="term" value="C:mitochondrial inner membrane"/>
    <property type="evidence" value="ECO:0007669"/>
    <property type="project" value="UniProtKB-SubCell"/>
</dbReference>
<evidence type="ECO:0000256" key="6">
    <source>
        <dbReference type="ARBA" id="ARBA00023002"/>
    </source>
</evidence>
<keyword evidence="4" id="KW-0813">Transport</keyword>
<dbReference type="InterPro" id="IPR039289">
    <property type="entry name" value="CHCHD4"/>
</dbReference>
<dbReference type="PANTHER" id="PTHR21622">
    <property type="entry name" value="COILED-COIL-HELIX-COILED-COIL-HELIX DOMAIN CONTAINING 4"/>
    <property type="match status" value="1"/>
</dbReference>
<dbReference type="PANTHER" id="PTHR21622:SF0">
    <property type="entry name" value="COILED-COIL-HELIX-COILED-COIL-HELIX DOMAIN CONTAINING 4"/>
    <property type="match status" value="1"/>
</dbReference>
<evidence type="ECO:0000256" key="11">
    <source>
        <dbReference type="ARBA" id="ARBA00033150"/>
    </source>
</evidence>
<dbReference type="AlphaFoldDB" id="A0AA38HAM4"/>
<proteinExistence type="predicted"/>
<dbReference type="PROSITE" id="PS51808">
    <property type="entry name" value="CHCH"/>
    <property type="match status" value="1"/>
</dbReference>
<evidence type="ECO:0000256" key="10">
    <source>
        <dbReference type="ARBA" id="ARBA00023284"/>
    </source>
</evidence>
<feature type="compositionally biased region" description="Low complexity" evidence="12">
    <location>
        <begin position="17"/>
        <end position="46"/>
    </location>
</feature>
<evidence type="ECO:0000256" key="12">
    <source>
        <dbReference type="SAM" id="MobiDB-lite"/>
    </source>
</evidence>
<keyword evidence="15" id="KW-1185">Reference proteome</keyword>
<feature type="region of interest" description="Disordered" evidence="12">
    <location>
        <begin position="17"/>
        <end position="48"/>
    </location>
</feature>
<evidence type="ECO:0000256" key="5">
    <source>
        <dbReference type="ARBA" id="ARBA00022927"/>
    </source>
</evidence>
<evidence type="ECO:0000256" key="1">
    <source>
        <dbReference type="ARBA" id="ARBA00001973"/>
    </source>
</evidence>
<name>A0AA38HAM4_9TREE</name>
<organism evidence="14 15">
    <name type="scientific">Dioszegia hungarica</name>
    <dbReference type="NCBI Taxonomy" id="4972"/>
    <lineage>
        <taxon>Eukaryota</taxon>
        <taxon>Fungi</taxon>
        <taxon>Dikarya</taxon>
        <taxon>Basidiomycota</taxon>
        <taxon>Agaricomycotina</taxon>
        <taxon>Tremellomycetes</taxon>
        <taxon>Tremellales</taxon>
        <taxon>Bulleribasidiaceae</taxon>
        <taxon>Dioszegia</taxon>
    </lineage>
</organism>
<dbReference type="EMBL" id="JAKWFO010000004">
    <property type="protein sequence ID" value="KAI9637360.1"/>
    <property type="molecule type" value="Genomic_DNA"/>
</dbReference>
<evidence type="ECO:0000256" key="4">
    <source>
        <dbReference type="ARBA" id="ARBA00022448"/>
    </source>
</evidence>
<keyword evidence="9" id="KW-1015">Disulfide bond</keyword>
<feature type="region of interest" description="Disordered" evidence="12">
    <location>
        <begin position="206"/>
        <end position="261"/>
    </location>
</feature>
<dbReference type="Gene3D" id="1.10.287.2900">
    <property type="match status" value="1"/>
</dbReference>
<sequence length="261" mass="27386">MFSARSPARAALRKFNAAARPATAPTTISRSYASRPNASASSSSSADGGMSQTLFTLALTLGVGGVILSQRGKVTNEASVKAARAAGDKDVVRDKKKVDEPVYVKEEAPESSPVPEIVTKKEHEAEESIQGENAASQGAFNEETGEINWDCPCLGGMADGPCGEDFKAAFSCFVYSEAEPKGVDCVEKFKGMQDCFRLHPEIYGEEIDDDEQANAERPFDSEAGGEEVGAVDAPPVRAHAVSVDSSTIKAEAAEGSATGTL</sequence>
<dbReference type="GeneID" id="77731562"/>
<evidence type="ECO:0000256" key="3">
    <source>
        <dbReference type="ARBA" id="ARBA00013714"/>
    </source>
</evidence>
<evidence type="ECO:0000256" key="7">
    <source>
        <dbReference type="ARBA" id="ARBA00023010"/>
    </source>
</evidence>
<dbReference type="Proteomes" id="UP001164286">
    <property type="component" value="Unassembled WGS sequence"/>
</dbReference>
<dbReference type="Pfam" id="PF06747">
    <property type="entry name" value="CHCH"/>
    <property type="match status" value="1"/>
</dbReference>
<feature type="domain" description="CHCH" evidence="13">
    <location>
        <begin position="162"/>
        <end position="197"/>
    </location>
</feature>
<evidence type="ECO:0000256" key="8">
    <source>
        <dbReference type="ARBA" id="ARBA00023128"/>
    </source>
</evidence>
<gene>
    <name evidence="14" type="ORF">MKK02DRAFT_43286</name>
</gene>
<dbReference type="RefSeq" id="XP_052947137.1">
    <property type="nucleotide sequence ID" value="XM_053092357.1"/>
</dbReference>
<evidence type="ECO:0000259" key="13">
    <source>
        <dbReference type="Pfam" id="PF06747"/>
    </source>
</evidence>
<reference evidence="14" key="1">
    <citation type="journal article" date="2022" name="G3 (Bethesda)">
        <title>High quality genome of the basidiomycete yeast Dioszegia hungarica PDD-24b-2 isolated from cloud water.</title>
        <authorList>
            <person name="Jarrige D."/>
            <person name="Haridas S."/>
            <person name="Bleykasten-Grosshans C."/>
            <person name="Joly M."/>
            <person name="Nadalig T."/>
            <person name="Sancelme M."/>
            <person name="Vuilleumier S."/>
            <person name="Grigoriev I.V."/>
            <person name="Amato P."/>
            <person name="Bringel F."/>
        </authorList>
    </citation>
    <scope>NUCLEOTIDE SEQUENCE</scope>
    <source>
        <strain evidence="14">PDD-24b-2</strain>
    </source>
</reference>
<evidence type="ECO:0000256" key="9">
    <source>
        <dbReference type="ARBA" id="ARBA00023157"/>
    </source>
</evidence>
<dbReference type="GO" id="GO:0005758">
    <property type="term" value="C:mitochondrial intermembrane space"/>
    <property type="evidence" value="ECO:0007669"/>
    <property type="project" value="TreeGrafter"/>
</dbReference>
<comment type="caution">
    <text evidence="14">The sequence shown here is derived from an EMBL/GenBank/DDBJ whole genome shotgun (WGS) entry which is preliminary data.</text>
</comment>
<dbReference type="InterPro" id="IPR010625">
    <property type="entry name" value="CHCH"/>
</dbReference>
<keyword evidence="7" id="KW-0811">Translocation</keyword>